<protein>
    <recommendedName>
        <fullName evidence="18">Fucoxanthin-chlorophyll a/c light-harvesting protein</fullName>
    </recommendedName>
</protein>
<feature type="signal peptide" evidence="16">
    <location>
        <begin position="1"/>
        <end position="15"/>
    </location>
</feature>
<dbReference type="SUPFAM" id="SSF103511">
    <property type="entry name" value="Chlorophyll a-b binding protein"/>
    <property type="match status" value="1"/>
</dbReference>
<keyword evidence="12" id="KW-0472">Membrane</keyword>
<dbReference type="GO" id="GO:0016168">
    <property type="term" value="F:chlorophyll binding"/>
    <property type="evidence" value="ECO:0007669"/>
    <property type="project" value="UniProtKB-KW"/>
</dbReference>
<dbReference type="Pfam" id="PF00504">
    <property type="entry name" value="Chloroa_b-bind"/>
    <property type="match status" value="1"/>
</dbReference>
<sequence length="206" mass="22190">MKLAILATLTASAAAFAPSKVAQTSTALDAFENEVGAQKPLGFWDPLNLLDGADQERFDRLRYVEVKHGRIAMLAVLGHITTASGTHLSGAIDKAGHSFSDVHTGIAGLSDIPTNGLLQILAFVGFLEIYVMKDVNGTGETPGDFRNGFDLGMWDKYSEEEKAQKRGVELNQGRAAQMGILGLMVHEKISGDPYVINEMLGYHVSI</sequence>
<comment type="similarity">
    <text evidence="3">Belongs to the fucoxanthin chlorophyll protein family.</text>
</comment>
<dbReference type="EMBL" id="HBIO01019857">
    <property type="protein sequence ID" value="CAE0470420.1"/>
    <property type="molecule type" value="Transcribed_RNA"/>
</dbReference>
<feature type="binding site" description="axial binding residue" evidence="15">
    <location>
        <position position="70"/>
    </location>
    <ligand>
        <name>chlorophyll b</name>
        <dbReference type="ChEBI" id="CHEBI:61721"/>
        <label>1</label>
    </ligand>
    <ligandPart>
        <name>Mg</name>
        <dbReference type="ChEBI" id="CHEBI:25107"/>
    </ligandPart>
</feature>
<proteinExistence type="inferred from homology"/>
<keyword evidence="8" id="KW-0812">Transmembrane</keyword>
<feature type="binding site" evidence="15">
    <location>
        <position position="68"/>
    </location>
    <ligand>
        <name>chlorophyll a</name>
        <dbReference type="ChEBI" id="CHEBI:58416"/>
        <label>1</label>
    </ligand>
</feature>
<keyword evidence="7" id="KW-0934">Plastid</keyword>
<evidence type="ECO:0000256" key="7">
    <source>
        <dbReference type="ARBA" id="ARBA00022640"/>
    </source>
</evidence>
<evidence type="ECO:0000256" key="5">
    <source>
        <dbReference type="ARBA" id="ARBA00022528"/>
    </source>
</evidence>
<evidence type="ECO:0000256" key="13">
    <source>
        <dbReference type="ARBA" id="ARBA00023243"/>
    </source>
</evidence>
<evidence type="ECO:0000256" key="1">
    <source>
        <dbReference type="ARBA" id="ARBA00004022"/>
    </source>
</evidence>
<evidence type="ECO:0000256" key="8">
    <source>
        <dbReference type="ARBA" id="ARBA00022692"/>
    </source>
</evidence>
<organism evidence="17">
    <name type="scientific">Chaetoceros debilis</name>
    <dbReference type="NCBI Taxonomy" id="122233"/>
    <lineage>
        <taxon>Eukaryota</taxon>
        <taxon>Sar</taxon>
        <taxon>Stramenopiles</taxon>
        <taxon>Ochrophyta</taxon>
        <taxon>Bacillariophyta</taxon>
        <taxon>Coscinodiscophyceae</taxon>
        <taxon>Chaetocerotophycidae</taxon>
        <taxon>Chaetocerotales</taxon>
        <taxon>Chaetocerotaceae</taxon>
        <taxon>Chaetoceros</taxon>
    </lineage>
</organism>
<evidence type="ECO:0008006" key="18">
    <source>
        <dbReference type="Google" id="ProtNLM"/>
    </source>
</evidence>
<accession>A0A7S3Q9R2</accession>
<keyword evidence="4 15" id="KW-0148">Chlorophyll</keyword>
<evidence type="ECO:0000313" key="17">
    <source>
        <dbReference type="EMBL" id="CAE0470420.1"/>
    </source>
</evidence>
<dbReference type="Gene3D" id="1.10.3460.10">
    <property type="entry name" value="Chlorophyll a/b binding protein domain"/>
    <property type="match status" value="1"/>
</dbReference>
<keyword evidence="13" id="KW-0437">Light-harvesting polypeptide</keyword>
<comment type="function">
    <text evidence="1">The light-harvesting complex (LHC) functions as a light receptor, it captures and delivers excitation energy to photosystems with which it is closely associated. Energy is transferred from the carotenoid and chlorophyll C (or B) to chlorophyll A and the photosynthetic reaction centers where it is used to synthesize ATP and reducing power.</text>
</comment>
<keyword evidence="9" id="KW-0809">Transit peptide</keyword>
<keyword evidence="16" id="KW-0732">Signal</keyword>
<feature type="chain" id="PRO_5031397744" description="Fucoxanthin-chlorophyll a/c light-harvesting protein" evidence="16">
    <location>
        <begin position="16"/>
        <end position="206"/>
    </location>
</feature>
<evidence type="ECO:0000256" key="10">
    <source>
        <dbReference type="ARBA" id="ARBA00022991"/>
    </source>
</evidence>
<evidence type="ECO:0000256" key="4">
    <source>
        <dbReference type="ARBA" id="ARBA00022494"/>
    </source>
</evidence>
<keyword evidence="6" id="KW-0602">Photosynthesis</keyword>
<keyword evidence="14" id="KW-0604">Photosystem II</keyword>
<reference evidence="17" key="1">
    <citation type="submission" date="2021-01" db="EMBL/GenBank/DDBJ databases">
        <authorList>
            <person name="Corre E."/>
            <person name="Pelletier E."/>
            <person name="Niang G."/>
            <person name="Scheremetjew M."/>
            <person name="Finn R."/>
            <person name="Kale V."/>
            <person name="Holt S."/>
            <person name="Cochrane G."/>
            <person name="Meng A."/>
            <person name="Brown T."/>
            <person name="Cohen L."/>
        </authorList>
    </citation>
    <scope>NUCLEOTIDE SEQUENCE</scope>
    <source>
        <strain evidence="17">MM31A-1</strain>
    </source>
</reference>
<dbReference type="GO" id="GO:0009765">
    <property type="term" value="P:photosynthesis, light harvesting"/>
    <property type="evidence" value="ECO:0007669"/>
    <property type="project" value="InterPro"/>
</dbReference>
<dbReference type="PANTHER" id="PTHR21649">
    <property type="entry name" value="CHLOROPHYLL A/B BINDING PROTEIN"/>
    <property type="match status" value="1"/>
</dbReference>
<evidence type="ECO:0000256" key="2">
    <source>
        <dbReference type="ARBA" id="ARBA00004334"/>
    </source>
</evidence>
<dbReference type="AlphaFoldDB" id="A0A7S3Q9R2"/>
<evidence type="ECO:0000256" key="6">
    <source>
        <dbReference type="ARBA" id="ARBA00022531"/>
    </source>
</evidence>
<dbReference type="GO" id="GO:0009523">
    <property type="term" value="C:photosystem II"/>
    <property type="evidence" value="ECO:0007669"/>
    <property type="project" value="UniProtKB-KW"/>
</dbReference>
<comment type="subcellular location">
    <subcellularLocation>
        <location evidence="2">Plastid</location>
        <location evidence="2">Chloroplast thylakoid membrane</location>
    </subcellularLocation>
</comment>
<keyword evidence="5" id="KW-0150">Chloroplast</keyword>
<dbReference type="FunFam" id="1.10.3460.10:FF:000011">
    <property type="entry name" value="Fucoxanthin chlorophyll a/c protein 8"/>
    <property type="match status" value="1"/>
</dbReference>
<dbReference type="GO" id="GO:0030076">
    <property type="term" value="C:light-harvesting complex"/>
    <property type="evidence" value="ECO:0007669"/>
    <property type="project" value="UniProtKB-KW"/>
</dbReference>
<evidence type="ECO:0000256" key="3">
    <source>
        <dbReference type="ARBA" id="ARBA00005933"/>
    </source>
</evidence>
<evidence type="ECO:0000256" key="9">
    <source>
        <dbReference type="ARBA" id="ARBA00022946"/>
    </source>
</evidence>
<evidence type="ECO:0000256" key="11">
    <source>
        <dbReference type="ARBA" id="ARBA00023078"/>
    </source>
</evidence>
<evidence type="ECO:0000256" key="16">
    <source>
        <dbReference type="SAM" id="SignalP"/>
    </source>
</evidence>
<keyword evidence="11" id="KW-0793">Thylakoid</keyword>
<keyword evidence="10" id="KW-0157">Chromophore</keyword>
<gene>
    <name evidence="17" type="ORF">CDEB00056_LOCUS15273</name>
</gene>
<dbReference type="InterPro" id="IPR001344">
    <property type="entry name" value="Chloro_AB-bd_pln"/>
</dbReference>
<feature type="binding site" evidence="15">
    <location>
        <position position="44"/>
    </location>
    <ligand>
        <name>chlorophyll a</name>
        <dbReference type="ChEBI" id="CHEBI:58416"/>
        <label>1</label>
    </ligand>
</feature>
<evidence type="ECO:0000256" key="12">
    <source>
        <dbReference type="ARBA" id="ARBA00023136"/>
    </source>
</evidence>
<feature type="binding site" evidence="15">
    <location>
        <position position="65"/>
    </location>
    <ligand>
        <name>chlorophyll a</name>
        <dbReference type="ChEBI" id="CHEBI:58416"/>
        <label>1</label>
    </ligand>
</feature>
<evidence type="ECO:0000256" key="15">
    <source>
        <dbReference type="PIRSR" id="PIRSR601344-1"/>
    </source>
</evidence>
<dbReference type="InterPro" id="IPR022796">
    <property type="entry name" value="Chloroa_b-bind"/>
</dbReference>
<name>A0A7S3Q9R2_9STRA</name>
<dbReference type="GO" id="GO:0009535">
    <property type="term" value="C:chloroplast thylakoid membrane"/>
    <property type="evidence" value="ECO:0007669"/>
    <property type="project" value="UniProtKB-SubCell"/>
</dbReference>
<evidence type="ECO:0000256" key="14">
    <source>
        <dbReference type="ARBA" id="ARBA00023276"/>
    </source>
</evidence>